<dbReference type="Proteomes" id="UP000464314">
    <property type="component" value="Chromosome"/>
</dbReference>
<keyword evidence="1" id="KW-1133">Transmembrane helix</keyword>
<feature type="transmembrane region" description="Helical" evidence="1">
    <location>
        <begin position="96"/>
        <end position="117"/>
    </location>
</feature>
<keyword evidence="1" id="KW-0812">Transmembrane</keyword>
<evidence type="ECO:0000256" key="1">
    <source>
        <dbReference type="SAM" id="Phobius"/>
    </source>
</evidence>
<keyword evidence="3" id="KW-1185">Reference proteome</keyword>
<gene>
    <name evidence="2" type="ORF">Ana3638_11045</name>
</gene>
<keyword evidence="1" id="KW-0472">Membrane</keyword>
<feature type="transmembrane region" description="Helical" evidence="1">
    <location>
        <begin position="10"/>
        <end position="28"/>
    </location>
</feature>
<proteinExistence type="predicted"/>
<dbReference type="AlphaFoldDB" id="A0A6P1TM69"/>
<dbReference type="RefSeq" id="WP_161838068.1">
    <property type="nucleotide sequence ID" value="NZ_CP048000.1"/>
</dbReference>
<dbReference type="EMBL" id="CP048000">
    <property type="protein sequence ID" value="QHQ61242.1"/>
    <property type="molecule type" value="Genomic_DNA"/>
</dbReference>
<dbReference type="KEGG" id="anr:Ana3638_11045"/>
<evidence type="ECO:0000313" key="2">
    <source>
        <dbReference type="EMBL" id="QHQ61242.1"/>
    </source>
</evidence>
<reference evidence="2 3" key="1">
    <citation type="submission" date="2020-01" db="EMBL/GenBank/DDBJ databases">
        <title>Genome analysis of Anaerocolumna sp. CBA3638.</title>
        <authorList>
            <person name="Kim J."/>
            <person name="Roh S.W."/>
        </authorList>
    </citation>
    <scope>NUCLEOTIDE SEQUENCE [LARGE SCALE GENOMIC DNA]</scope>
    <source>
        <strain evidence="2 3">CBA3638</strain>
    </source>
</reference>
<name>A0A6P1TM69_9FIRM</name>
<sequence>MSSNRQYNKYVLRILVVLLPTLVLNLNLNTTVTEDNYEYSDRNSFNSLNNINKPFYYLNYFTSIALLPEEESVATHFIRAATRYFQYPQRFFYYDLYSSVLSLLNVSLFSYLVLILFKKQINDTSELAVHIGGHAPPCMLS</sequence>
<accession>A0A6P1TM69</accession>
<protein>
    <submittedName>
        <fullName evidence="2">Uncharacterized protein</fullName>
    </submittedName>
</protein>
<evidence type="ECO:0000313" key="3">
    <source>
        <dbReference type="Proteomes" id="UP000464314"/>
    </source>
</evidence>
<organism evidence="2 3">
    <name type="scientific">Anaerocolumna sedimenticola</name>
    <dbReference type="NCBI Taxonomy" id="2696063"/>
    <lineage>
        <taxon>Bacteria</taxon>
        <taxon>Bacillati</taxon>
        <taxon>Bacillota</taxon>
        <taxon>Clostridia</taxon>
        <taxon>Lachnospirales</taxon>
        <taxon>Lachnospiraceae</taxon>
        <taxon>Anaerocolumna</taxon>
    </lineage>
</organism>